<accession>A0A5B6VUM9</accession>
<sequence>MINMGLIIQDSKDIPKGVRSCCESYTKEGHEIQECTEFRALMSRARSEKMFAPQIKDQWRKFTWSTTQWLLFLDREAIKWEYKLRQES</sequence>
<keyword evidence="2" id="KW-1185">Reference proteome</keyword>
<dbReference type="EMBL" id="SMMG02000005">
    <property type="protein sequence ID" value="KAA3472705.1"/>
    <property type="molecule type" value="Genomic_DNA"/>
</dbReference>
<organism evidence="1 2">
    <name type="scientific">Gossypium australe</name>
    <dbReference type="NCBI Taxonomy" id="47621"/>
    <lineage>
        <taxon>Eukaryota</taxon>
        <taxon>Viridiplantae</taxon>
        <taxon>Streptophyta</taxon>
        <taxon>Embryophyta</taxon>
        <taxon>Tracheophyta</taxon>
        <taxon>Spermatophyta</taxon>
        <taxon>Magnoliopsida</taxon>
        <taxon>eudicotyledons</taxon>
        <taxon>Gunneridae</taxon>
        <taxon>Pentapetalae</taxon>
        <taxon>rosids</taxon>
        <taxon>malvids</taxon>
        <taxon>Malvales</taxon>
        <taxon>Malvaceae</taxon>
        <taxon>Malvoideae</taxon>
        <taxon>Gossypium</taxon>
    </lineage>
</organism>
<dbReference type="Proteomes" id="UP000325315">
    <property type="component" value="Unassembled WGS sequence"/>
</dbReference>
<dbReference type="AlphaFoldDB" id="A0A5B6VUM9"/>
<evidence type="ECO:0000313" key="1">
    <source>
        <dbReference type="EMBL" id="KAA3472705.1"/>
    </source>
</evidence>
<proteinExistence type="predicted"/>
<gene>
    <name evidence="1" type="ORF">EPI10_023165</name>
</gene>
<protein>
    <submittedName>
        <fullName evidence="1">Uncharacterized protein</fullName>
    </submittedName>
</protein>
<evidence type="ECO:0000313" key="2">
    <source>
        <dbReference type="Proteomes" id="UP000325315"/>
    </source>
</evidence>
<name>A0A5B6VUM9_9ROSI</name>
<reference evidence="2" key="1">
    <citation type="journal article" date="2019" name="Plant Biotechnol. J.">
        <title>Genome sequencing of the Australian wild diploid species Gossypium australe highlights disease resistance and delayed gland morphogenesis.</title>
        <authorList>
            <person name="Cai Y."/>
            <person name="Cai X."/>
            <person name="Wang Q."/>
            <person name="Wang P."/>
            <person name="Zhang Y."/>
            <person name="Cai C."/>
            <person name="Xu Y."/>
            <person name="Wang K."/>
            <person name="Zhou Z."/>
            <person name="Wang C."/>
            <person name="Geng S."/>
            <person name="Li B."/>
            <person name="Dong Q."/>
            <person name="Hou Y."/>
            <person name="Wang H."/>
            <person name="Ai P."/>
            <person name="Liu Z."/>
            <person name="Yi F."/>
            <person name="Sun M."/>
            <person name="An G."/>
            <person name="Cheng J."/>
            <person name="Zhang Y."/>
            <person name="Shi Q."/>
            <person name="Xie Y."/>
            <person name="Shi X."/>
            <person name="Chang Y."/>
            <person name="Huang F."/>
            <person name="Chen Y."/>
            <person name="Hong S."/>
            <person name="Mi L."/>
            <person name="Sun Q."/>
            <person name="Zhang L."/>
            <person name="Zhou B."/>
            <person name="Peng R."/>
            <person name="Zhang X."/>
            <person name="Liu F."/>
        </authorList>
    </citation>
    <scope>NUCLEOTIDE SEQUENCE [LARGE SCALE GENOMIC DNA]</scope>
    <source>
        <strain evidence="2">cv. PA1801</strain>
    </source>
</reference>
<comment type="caution">
    <text evidence="1">The sequence shown here is derived from an EMBL/GenBank/DDBJ whole genome shotgun (WGS) entry which is preliminary data.</text>
</comment>